<reference evidence="2 3" key="1">
    <citation type="submission" date="2019-02" db="EMBL/GenBank/DDBJ databases">
        <title>Deep-cultivation of Planctomycetes and their phenomic and genomic characterization uncovers novel biology.</title>
        <authorList>
            <person name="Wiegand S."/>
            <person name="Jogler M."/>
            <person name="Boedeker C."/>
            <person name="Pinto D."/>
            <person name="Vollmers J."/>
            <person name="Rivas-Marin E."/>
            <person name="Kohn T."/>
            <person name="Peeters S.H."/>
            <person name="Heuer A."/>
            <person name="Rast P."/>
            <person name="Oberbeckmann S."/>
            <person name="Bunk B."/>
            <person name="Jeske O."/>
            <person name="Meyerdierks A."/>
            <person name="Storesund J.E."/>
            <person name="Kallscheuer N."/>
            <person name="Luecker S."/>
            <person name="Lage O.M."/>
            <person name="Pohl T."/>
            <person name="Merkel B.J."/>
            <person name="Hornburger P."/>
            <person name="Mueller R.-W."/>
            <person name="Bruemmer F."/>
            <person name="Labrenz M."/>
            <person name="Spormann A.M."/>
            <person name="Op den Camp H."/>
            <person name="Overmann J."/>
            <person name="Amann R."/>
            <person name="Jetten M.S.M."/>
            <person name="Mascher T."/>
            <person name="Medema M.H."/>
            <person name="Devos D.P."/>
            <person name="Kaster A.-K."/>
            <person name="Ovreas L."/>
            <person name="Rohde M."/>
            <person name="Galperin M.Y."/>
            <person name="Jogler C."/>
        </authorList>
    </citation>
    <scope>NUCLEOTIDE SEQUENCE [LARGE SCALE GENOMIC DNA]</scope>
    <source>
        <strain evidence="2 3">Pla133</strain>
    </source>
</reference>
<proteinExistence type="predicted"/>
<dbReference type="RefSeq" id="WP_419191666.1">
    <property type="nucleotide sequence ID" value="NZ_CP036287.1"/>
</dbReference>
<dbReference type="PANTHER" id="PTHR33678:SF1">
    <property type="entry name" value="BLL1576 PROTEIN"/>
    <property type="match status" value="1"/>
</dbReference>
<gene>
    <name evidence="2" type="ORF">Pla133_36060</name>
</gene>
<dbReference type="PANTHER" id="PTHR33678">
    <property type="entry name" value="BLL1576 PROTEIN"/>
    <property type="match status" value="1"/>
</dbReference>
<evidence type="ECO:0000313" key="3">
    <source>
        <dbReference type="Proteomes" id="UP000316921"/>
    </source>
</evidence>
<dbReference type="KEGG" id="pbap:Pla133_36060"/>
<dbReference type="InterPro" id="IPR052344">
    <property type="entry name" value="Transposase-related"/>
</dbReference>
<dbReference type="InterPro" id="IPR004291">
    <property type="entry name" value="Transposase_IS66_central"/>
</dbReference>
<name>A0A518BNF2_9BACT</name>
<feature type="domain" description="Transposase IS66 central" evidence="1">
    <location>
        <begin position="9"/>
        <end position="99"/>
    </location>
</feature>
<evidence type="ECO:0000313" key="2">
    <source>
        <dbReference type="EMBL" id="QDU68508.1"/>
    </source>
</evidence>
<accession>A0A518BNF2</accession>
<dbReference type="EMBL" id="CP036287">
    <property type="protein sequence ID" value="QDU68508.1"/>
    <property type="molecule type" value="Genomic_DNA"/>
</dbReference>
<dbReference type="Pfam" id="PF03050">
    <property type="entry name" value="DDE_Tnp_IS66"/>
    <property type="match status" value="1"/>
</dbReference>
<dbReference type="AlphaFoldDB" id="A0A518BNF2"/>
<protein>
    <submittedName>
        <fullName evidence="2">Transposase IS66 family protein</fullName>
    </submittedName>
</protein>
<organism evidence="2 3">
    <name type="scientific">Engelhardtia mirabilis</name>
    <dbReference type="NCBI Taxonomy" id="2528011"/>
    <lineage>
        <taxon>Bacteria</taxon>
        <taxon>Pseudomonadati</taxon>
        <taxon>Planctomycetota</taxon>
        <taxon>Planctomycetia</taxon>
        <taxon>Planctomycetia incertae sedis</taxon>
        <taxon>Engelhardtia</taxon>
    </lineage>
</organism>
<evidence type="ECO:0000259" key="1">
    <source>
        <dbReference type="Pfam" id="PF03050"/>
    </source>
</evidence>
<keyword evidence="3" id="KW-1185">Reference proteome</keyword>
<dbReference type="Proteomes" id="UP000316921">
    <property type="component" value="Chromosome"/>
</dbReference>
<sequence>MTLRGAEQSDELRLEVRRKHTVPLLDELFAWMALKEGEVLPAGPMATVLRCSLKLGAALRVYASDGCLEIDNNRAERGMRPVAVGRKNWMFFPAEGGGETAEVMLSLVMTTRAIGLNVQSLLRDVLLRIGREPDVSKLTPLGPKVHFAAEVEVARRAAMAYFAGL</sequence>